<sequence length="136" mass="14912">MSREQIVTDVPALLQPMKDRLAAATPGPWHQGRESNRWENSREVYSEREVSATSTDVATAIHKPEDSALIASAPTDQAKLIAAIEAVAAPHQESFREVEPWEMGYKYTGHHCIEDGEQWPCDTIAALTQALGGDTA</sequence>
<keyword evidence="3" id="KW-1185">Reference proteome</keyword>
<dbReference type="Proteomes" id="UP000257231">
    <property type="component" value="Segment"/>
</dbReference>
<dbReference type="KEGG" id="vg:77925073"/>
<accession>A0A345KN21</accession>
<dbReference type="EMBL" id="MH450123">
    <property type="protein sequence ID" value="AXH44423.1"/>
    <property type="molecule type" value="Genomic_DNA"/>
</dbReference>
<protein>
    <submittedName>
        <fullName evidence="2">Uncharacterized protein</fullName>
    </submittedName>
</protein>
<reference evidence="3" key="1">
    <citation type="submission" date="2018-06" db="EMBL/GenBank/DDBJ databases">
        <authorList>
            <person name="Zhirakovskaya E."/>
        </authorList>
    </citation>
    <scope>NUCLEOTIDE SEQUENCE [LARGE SCALE GENOMIC DNA]</scope>
</reference>
<evidence type="ECO:0000313" key="2">
    <source>
        <dbReference type="EMBL" id="AXH44423.1"/>
    </source>
</evidence>
<evidence type="ECO:0000256" key="1">
    <source>
        <dbReference type="SAM" id="MobiDB-lite"/>
    </source>
</evidence>
<dbReference type="GeneID" id="77925073"/>
<feature type="region of interest" description="Disordered" evidence="1">
    <location>
        <begin position="22"/>
        <end position="53"/>
    </location>
</feature>
<evidence type="ECO:0000313" key="3">
    <source>
        <dbReference type="Proteomes" id="UP000257231"/>
    </source>
</evidence>
<gene>
    <name evidence="2" type="primary">43</name>
    <name evidence="2" type="ORF">SEA_MARGARETKALI_43</name>
</gene>
<organism evidence="2 3">
    <name type="scientific">Arthrobacter phage MargaretKali</name>
    <dbReference type="NCBI Taxonomy" id="2250414"/>
    <lineage>
        <taxon>Viruses</taxon>
        <taxon>Duplodnaviria</taxon>
        <taxon>Heunggongvirae</taxon>
        <taxon>Uroviricota</taxon>
        <taxon>Caudoviricetes</taxon>
        <taxon>Kumottavirus</taxon>
        <taxon>Kumottavirus margaretkali</taxon>
    </lineage>
</organism>
<dbReference type="RefSeq" id="YP_010649525.1">
    <property type="nucleotide sequence ID" value="NC_070769.1"/>
</dbReference>
<name>A0A345KN21_9CAUD</name>
<feature type="compositionally biased region" description="Basic and acidic residues" evidence="1">
    <location>
        <begin position="31"/>
        <end position="50"/>
    </location>
</feature>
<proteinExistence type="predicted"/>